<evidence type="ECO:0000313" key="3">
    <source>
        <dbReference type="EMBL" id="WGW05574.1"/>
    </source>
</evidence>
<dbReference type="InterPro" id="IPR036291">
    <property type="entry name" value="NAD(P)-bd_dom_sf"/>
</dbReference>
<keyword evidence="4" id="KW-1185">Reference proteome</keyword>
<proteinExistence type="predicted"/>
<feature type="domain" description="GFO/IDH/MocA-like oxidoreductase" evidence="2">
    <location>
        <begin position="142"/>
        <end position="270"/>
    </location>
</feature>
<name>A0ABY8QLY0_9RHOB</name>
<dbReference type="InterPro" id="IPR000683">
    <property type="entry name" value="Gfo/Idh/MocA-like_OxRdtase_N"/>
</dbReference>
<evidence type="ECO:0000259" key="2">
    <source>
        <dbReference type="Pfam" id="PF22725"/>
    </source>
</evidence>
<evidence type="ECO:0000313" key="4">
    <source>
        <dbReference type="Proteomes" id="UP001241605"/>
    </source>
</evidence>
<reference evidence="3 4" key="1">
    <citation type="submission" date="2023-05" db="EMBL/GenBank/DDBJ databases">
        <title>YMD87, complete Genome.</title>
        <authorList>
            <person name="Zhang J."/>
            <person name="Xu X."/>
        </authorList>
    </citation>
    <scope>NUCLEOTIDE SEQUENCE [LARGE SCALE GENOMIC DNA]</scope>
    <source>
        <strain evidence="3 4">YMD87</strain>
    </source>
</reference>
<dbReference type="SUPFAM" id="SSF55347">
    <property type="entry name" value="Glyceraldehyde-3-phosphate dehydrogenase-like, C-terminal domain"/>
    <property type="match status" value="1"/>
</dbReference>
<dbReference type="InterPro" id="IPR055170">
    <property type="entry name" value="GFO_IDH_MocA-like_dom"/>
</dbReference>
<accession>A0ABY8QLY0</accession>
<dbReference type="Pfam" id="PF01408">
    <property type="entry name" value="GFO_IDH_MocA"/>
    <property type="match status" value="1"/>
</dbReference>
<protein>
    <submittedName>
        <fullName evidence="3">Gfo/Idh/MocA family oxidoreductase</fullName>
    </submittedName>
</protein>
<feature type="domain" description="Gfo/Idh/MocA-like oxidoreductase N-terminal" evidence="1">
    <location>
        <begin position="5"/>
        <end position="133"/>
    </location>
</feature>
<dbReference type="PANTHER" id="PTHR43708:SF3">
    <property type="entry name" value="OXIDOREDUCTASE"/>
    <property type="match status" value="1"/>
</dbReference>
<dbReference type="Gene3D" id="3.40.50.720">
    <property type="entry name" value="NAD(P)-binding Rossmann-like Domain"/>
    <property type="match status" value="1"/>
</dbReference>
<dbReference type="EMBL" id="CP124616">
    <property type="protein sequence ID" value="WGW05574.1"/>
    <property type="molecule type" value="Genomic_DNA"/>
</dbReference>
<gene>
    <name evidence="3" type="ORF">QF118_08510</name>
</gene>
<dbReference type="PANTHER" id="PTHR43708">
    <property type="entry name" value="CONSERVED EXPRESSED OXIDOREDUCTASE (EUROFUNG)"/>
    <property type="match status" value="1"/>
</dbReference>
<evidence type="ECO:0000259" key="1">
    <source>
        <dbReference type="Pfam" id="PF01408"/>
    </source>
</evidence>
<dbReference type="SUPFAM" id="SSF51735">
    <property type="entry name" value="NAD(P)-binding Rossmann-fold domains"/>
    <property type="match status" value="1"/>
</dbReference>
<sequence>MRRLRLGMVGGGQGAFIGGVHRIAARIDGQWDLVAGALSSDADRARASAADLGIAEDRAYTDFAEMAQAEAARADGIDAVAIVTPNHMHAGPAVAFLKAGIHVICDKPLAATPEQADQIAQAQKDSGKQFILTHNYTGYPLIRQAREMVARGDLGEIRVVQVEYAQDWLAEETSGKQADWRVDPARSGAGGCVGDIGTHAFNLASFVTGLRAQQLAADLQAFVPGRQVDDNVHVMLRFAGGARGMLWASQVAVGNENALRLRVHGTKGGIDWAQENPNVMTFTRFGEPKQILTRGGAGSSAAGTRVTRIPPGHPEGYLEGFATLYSEAAALIRHVDQGQALPEGHHVLGIEDGLQGMRFIAACIASSRGDGVWTPLG</sequence>
<dbReference type="InterPro" id="IPR051317">
    <property type="entry name" value="Gfo/Idh/MocA_oxidoreduct"/>
</dbReference>
<dbReference type="Gene3D" id="3.30.360.10">
    <property type="entry name" value="Dihydrodipicolinate Reductase, domain 2"/>
    <property type="match status" value="1"/>
</dbReference>
<organism evidence="3 4">
    <name type="scientific">Tropicibacter oceani</name>
    <dbReference type="NCBI Taxonomy" id="3058420"/>
    <lineage>
        <taxon>Bacteria</taxon>
        <taxon>Pseudomonadati</taxon>
        <taxon>Pseudomonadota</taxon>
        <taxon>Alphaproteobacteria</taxon>
        <taxon>Rhodobacterales</taxon>
        <taxon>Roseobacteraceae</taxon>
        <taxon>Tropicibacter</taxon>
    </lineage>
</organism>
<dbReference type="Pfam" id="PF22725">
    <property type="entry name" value="GFO_IDH_MocA_C3"/>
    <property type="match status" value="1"/>
</dbReference>
<dbReference type="Proteomes" id="UP001241605">
    <property type="component" value="Chromosome"/>
</dbReference>
<dbReference type="RefSeq" id="WP_282302198.1">
    <property type="nucleotide sequence ID" value="NZ_CP124616.1"/>
</dbReference>